<feature type="domain" description="Bacterial bifunctional deaminase-reductase C-terminal" evidence="11">
    <location>
        <begin position="246"/>
        <end position="423"/>
    </location>
</feature>
<dbReference type="InterPro" id="IPR032677">
    <property type="entry name" value="GTP_cyclohydro_II"/>
</dbReference>
<comment type="pathway">
    <text evidence="1 9">Cofactor biosynthesis; riboflavin biosynthesis; 5-amino-6-(D-ribitylamino)uracil from GTP: step 1/4.</text>
</comment>
<evidence type="ECO:0000259" key="10">
    <source>
        <dbReference type="Pfam" id="PF00925"/>
    </source>
</evidence>
<evidence type="ECO:0000256" key="3">
    <source>
        <dbReference type="ARBA" id="ARBA00022723"/>
    </source>
</evidence>
<evidence type="ECO:0000256" key="5">
    <source>
        <dbReference type="ARBA" id="ARBA00022801"/>
    </source>
</evidence>
<feature type="binding site" evidence="9">
    <location>
        <begin position="108"/>
        <end position="110"/>
    </location>
    <ligand>
        <name>GTP</name>
        <dbReference type="ChEBI" id="CHEBI:37565"/>
    </ligand>
</feature>
<reference evidence="12 13" key="1">
    <citation type="submission" date="2024-04" db="EMBL/GenBank/DDBJ databases">
        <title>Isolation of an actinomycete strain from pig manure.</title>
        <authorList>
            <person name="Gong T."/>
            <person name="Yu Z."/>
            <person name="An M."/>
            <person name="Wei C."/>
            <person name="Yang W."/>
            <person name="Liu L."/>
        </authorList>
    </citation>
    <scope>NUCLEOTIDE SEQUENCE [LARGE SCALE GENOMIC DNA]</scope>
    <source>
        <strain evidence="12 13">ZF39</strain>
    </source>
</reference>
<accession>A0ABZ3FVU9</accession>
<feature type="binding site" evidence="9">
    <location>
        <position position="85"/>
    </location>
    <ligand>
        <name>GTP</name>
        <dbReference type="ChEBI" id="CHEBI:37565"/>
    </ligand>
</feature>
<dbReference type="GO" id="GO:0003935">
    <property type="term" value="F:GTP cyclohydrolase II activity"/>
    <property type="evidence" value="ECO:0007669"/>
    <property type="project" value="UniProtKB-EC"/>
</dbReference>
<keyword evidence="7 9" id="KW-0342">GTP-binding</keyword>
<dbReference type="Proteomes" id="UP001442841">
    <property type="component" value="Chromosome"/>
</dbReference>
<organism evidence="12 13">
    <name type="scientific">Ammonicoccus fulvus</name>
    <dbReference type="NCBI Taxonomy" id="3138240"/>
    <lineage>
        <taxon>Bacteria</taxon>
        <taxon>Bacillati</taxon>
        <taxon>Actinomycetota</taxon>
        <taxon>Actinomycetes</taxon>
        <taxon>Propionibacteriales</taxon>
        <taxon>Propionibacteriaceae</taxon>
        <taxon>Ammonicoccus</taxon>
    </lineage>
</organism>
<keyword evidence="4 9" id="KW-0547">Nucleotide-binding</keyword>
<feature type="binding site" evidence="9">
    <location>
        <position position="165"/>
    </location>
    <ligand>
        <name>GTP</name>
        <dbReference type="ChEBI" id="CHEBI:37565"/>
    </ligand>
</feature>
<dbReference type="HAMAP" id="MF_00179">
    <property type="entry name" value="RibA"/>
    <property type="match status" value="1"/>
</dbReference>
<evidence type="ECO:0000313" key="13">
    <source>
        <dbReference type="Proteomes" id="UP001442841"/>
    </source>
</evidence>
<evidence type="ECO:0000256" key="1">
    <source>
        <dbReference type="ARBA" id="ARBA00004853"/>
    </source>
</evidence>
<feature type="binding site" evidence="9">
    <location>
        <begin position="64"/>
        <end position="68"/>
    </location>
    <ligand>
        <name>GTP</name>
        <dbReference type="ChEBI" id="CHEBI:37565"/>
    </ligand>
</feature>
<evidence type="ECO:0000259" key="11">
    <source>
        <dbReference type="Pfam" id="PF01872"/>
    </source>
</evidence>
<dbReference type="CDD" id="cd00641">
    <property type="entry name" value="GTP_cyclohydro2"/>
    <property type="match status" value="1"/>
</dbReference>
<dbReference type="EMBL" id="CP154795">
    <property type="protein sequence ID" value="XAN08898.1"/>
    <property type="molecule type" value="Genomic_DNA"/>
</dbReference>
<keyword evidence="2 9" id="KW-0686">Riboflavin biosynthesis</keyword>
<dbReference type="RefSeq" id="WP_425310330.1">
    <property type="nucleotide sequence ID" value="NZ_CP154795.1"/>
</dbReference>
<feature type="binding site" evidence="9">
    <location>
        <position position="82"/>
    </location>
    <ligand>
        <name>Zn(2+)</name>
        <dbReference type="ChEBI" id="CHEBI:29105"/>
        <note>catalytic</note>
    </ligand>
</feature>
<evidence type="ECO:0000256" key="2">
    <source>
        <dbReference type="ARBA" id="ARBA00022619"/>
    </source>
</evidence>
<dbReference type="InterPro" id="IPR036144">
    <property type="entry name" value="RibA-like_sf"/>
</dbReference>
<dbReference type="Pfam" id="PF01872">
    <property type="entry name" value="RibD_C"/>
    <property type="match status" value="1"/>
</dbReference>
<dbReference type="Gene3D" id="3.40.430.10">
    <property type="entry name" value="Dihydrofolate Reductase, subunit A"/>
    <property type="match status" value="1"/>
</dbReference>
<evidence type="ECO:0000313" key="12">
    <source>
        <dbReference type="EMBL" id="XAN08898.1"/>
    </source>
</evidence>
<feature type="binding site" evidence="9">
    <location>
        <position position="130"/>
    </location>
    <ligand>
        <name>GTP</name>
        <dbReference type="ChEBI" id="CHEBI:37565"/>
    </ligand>
</feature>
<comment type="catalytic activity">
    <reaction evidence="8 9">
        <text>GTP + 4 H2O = 2,5-diamino-6-hydroxy-4-(5-phosphoribosylamino)-pyrimidine + formate + 2 phosphate + 3 H(+)</text>
        <dbReference type="Rhea" id="RHEA:23704"/>
        <dbReference type="ChEBI" id="CHEBI:15377"/>
        <dbReference type="ChEBI" id="CHEBI:15378"/>
        <dbReference type="ChEBI" id="CHEBI:15740"/>
        <dbReference type="ChEBI" id="CHEBI:37565"/>
        <dbReference type="ChEBI" id="CHEBI:43474"/>
        <dbReference type="ChEBI" id="CHEBI:58614"/>
        <dbReference type="EC" id="3.5.4.25"/>
    </reaction>
</comment>
<dbReference type="SUPFAM" id="SSF53597">
    <property type="entry name" value="Dihydrofolate reductase-like"/>
    <property type="match status" value="1"/>
</dbReference>
<dbReference type="PANTHER" id="PTHR21327:SF18">
    <property type="entry name" value="3,4-DIHYDROXY-2-BUTANONE 4-PHOSPHATE SYNTHASE"/>
    <property type="match status" value="1"/>
</dbReference>
<feature type="binding site" evidence="9">
    <location>
        <position position="170"/>
    </location>
    <ligand>
        <name>GTP</name>
        <dbReference type="ChEBI" id="CHEBI:37565"/>
    </ligand>
</feature>
<keyword evidence="13" id="KW-1185">Reference proteome</keyword>
<dbReference type="InterPro" id="IPR002734">
    <property type="entry name" value="RibDG_C"/>
</dbReference>
<dbReference type="InterPro" id="IPR000926">
    <property type="entry name" value="RibA"/>
</dbReference>
<evidence type="ECO:0000256" key="7">
    <source>
        <dbReference type="ARBA" id="ARBA00023134"/>
    </source>
</evidence>
<dbReference type="InterPro" id="IPR024072">
    <property type="entry name" value="DHFR-like_dom_sf"/>
</dbReference>
<dbReference type="PANTHER" id="PTHR21327">
    <property type="entry name" value="GTP CYCLOHYDROLASE II-RELATED"/>
    <property type="match status" value="1"/>
</dbReference>
<feature type="active site" description="Proton acceptor" evidence="9">
    <location>
        <position position="142"/>
    </location>
</feature>
<keyword evidence="3 9" id="KW-0479">Metal-binding</keyword>
<dbReference type="NCBIfam" id="NF001591">
    <property type="entry name" value="PRK00393.1"/>
    <property type="match status" value="1"/>
</dbReference>
<feature type="binding site" evidence="9">
    <location>
        <position position="80"/>
    </location>
    <ligand>
        <name>Zn(2+)</name>
        <dbReference type="ChEBI" id="CHEBI:29105"/>
        <note>catalytic</note>
    </ligand>
</feature>
<dbReference type="Pfam" id="PF00925">
    <property type="entry name" value="GTP_cyclohydro2"/>
    <property type="match status" value="1"/>
</dbReference>
<comment type="similarity">
    <text evidence="9">Belongs to the GTP cyclohydrolase II family.</text>
</comment>
<dbReference type="EC" id="3.5.4.25" evidence="9"/>
<keyword evidence="5 9" id="KW-0378">Hydrolase</keyword>
<gene>
    <name evidence="9 12" type="primary">ribA</name>
    <name evidence="12" type="ORF">AADG42_16815</name>
</gene>
<name>A0ABZ3FVU9_9ACTN</name>
<protein>
    <recommendedName>
        <fullName evidence="9">GTP cyclohydrolase-2</fullName>
        <ecNumber evidence="9">3.5.4.25</ecNumber>
    </recommendedName>
    <alternativeName>
        <fullName evidence="9">GTP cyclohydrolase II</fullName>
    </alternativeName>
</protein>
<evidence type="ECO:0000256" key="4">
    <source>
        <dbReference type="ARBA" id="ARBA00022741"/>
    </source>
</evidence>
<feature type="binding site" evidence="9">
    <location>
        <position position="69"/>
    </location>
    <ligand>
        <name>Zn(2+)</name>
        <dbReference type="ChEBI" id="CHEBI:29105"/>
        <note>catalytic</note>
    </ligand>
</feature>
<dbReference type="Gene3D" id="3.40.50.10990">
    <property type="entry name" value="GTP cyclohydrolase II"/>
    <property type="match status" value="1"/>
</dbReference>
<evidence type="ECO:0000256" key="9">
    <source>
        <dbReference type="HAMAP-Rule" id="MF_00179"/>
    </source>
</evidence>
<dbReference type="NCBIfam" id="TIGR00505">
    <property type="entry name" value="ribA"/>
    <property type="match status" value="1"/>
</dbReference>
<feature type="domain" description="GTP cyclohydrolase II" evidence="10">
    <location>
        <begin position="18"/>
        <end position="185"/>
    </location>
</feature>
<dbReference type="SUPFAM" id="SSF142695">
    <property type="entry name" value="RibA-like"/>
    <property type="match status" value="1"/>
</dbReference>
<evidence type="ECO:0000256" key="6">
    <source>
        <dbReference type="ARBA" id="ARBA00022833"/>
    </source>
</evidence>
<sequence>MTSSISNEPISPLTGVDRIVETRLPTRHGEFAMVGYEDHLGVAHVAITVGLDDETLNGEPVLVRIHSECLTGDALGSHRCDCGDQLDAALARIAQEGRGAVIYVRGHEGRGIGLLEKLRAYALQDRGMDTVDANLELGHPADARSYEQSAHILADLSVTAVRLLSNNPAKQEALEALGVRIVDRVALGVADRPDNARYLATKRTRMRHDEPLDLWERLLDGDVPTLRDDPLVQLYGPLVTAGPDLVIAQLGQSLDGFIASRTGDAEFVTGPEDRLRLHRMRALVDAVVVGASTVIADDPRLTVRDCAGDDPVRVVVDPQGRIPLTAHVLREADAPTLWLVGPDVAVPDSLPAHVTTGRLATAGPTDPAELLALLADRGLTRVLIEGGGRLVSAFVAAGEVDRLYLTTAPVLIGDGVPGLRFDGTDVMAEALRGPVRRFALGEDVCTEILLQAGSTS</sequence>
<keyword evidence="6 9" id="KW-0862">Zinc</keyword>
<comment type="function">
    <text evidence="9">Catalyzes the conversion of GTP to 2,5-diamino-6-ribosylamino-4(3H)-pyrimidinone 5'-phosphate (DARP), formate and pyrophosphate.</text>
</comment>
<comment type="cofactor">
    <cofactor evidence="9">
        <name>Zn(2+)</name>
        <dbReference type="ChEBI" id="CHEBI:29105"/>
    </cofactor>
    <text evidence="9">Binds 1 zinc ion per subunit.</text>
</comment>
<evidence type="ECO:0000256" key="8">
    <source>
        <dbReference type="ARBA" id="ARBA00049295"/>
    </source>
</evidence>
<proteinExistence type="inferred from homology"/>
<feature type="active site" description="Nucleophile" evidence="9">
    <location>
        <position position="144"/>
    </location>
</feature>